<accession>A0A160P5M6</accession>
<dbReference type="Pfam" id="PF00563">
    <property type="entry name" value="EAL"/>
    <property type="match status" value="1"/>
</dbReference>
<name>A0A160P5M6_STRLU</name>
<evidence type="ECO:0000256" key="1">
    <source>
        <dbReference type="SAM" id="MobiDB-lite"/>
    </source>
</evidence>
<dbReference type="PANTHER" id="PTHR44757">
    <property type="entry name" value="DIGUANYLATE CYCLASE DGCP"/>
    <property type="match status" value="1"/>
</dbReference>
<dbReference type="SUPFAM" id="SSF141868">
    <property type="entry name" value="EAL domain-like"/>
    <property type="match status" value="1"/>
</dbReference>
<dbReference type="InterPro" id="IPR001633">
    <property type="entry name" value="EAL_dom"/>
</dbReference>
<proteinExistence type="predicted"/>
<dbReference type="AlphaFoldDB" id="A0A160P5M6"/>
<keyword evidence="4" id="KW-1185">Reference proteome</keyword>
<dbReference type="EMBL" id="AP017424">
    <property type="protein sequence ID" value="BAU86285.1"/>
    <property type="molecule type" value="Genomic_DNA"/>
</dbReference>
<evidence type="ECO:0000313" key="3">
    <source>
        <dbReference type="EMBL" id="BAU86285.1"/>
    </source>
</evidence>
<protein>
    <submittedName>
        <fullName evidence="3">Sensory box/GGDEF family protein</fullName>
    </submittedName>
</protein>
<dbReference type="PANTHER" id="PTHR44757:SF2">
    <property type="entry name" value="BIOFILM ARCHITECTURE MAINTENANCE PROTEIN MBAA"/>
    <property type="match status" value="1"/>
</dbReference>
<dbReference type="SMART" id="SM00052">
    <property type="entry name" value="EAL"/>
    <property type="match status" value="1"/>
</dbReference>
<organism evidence="3 4">
    <name type="scientific">Streptomyces laurentii</name>
    <dbReference type="NCBI Taxonomy" id="39478"/>
    <lineage>
        <taxon>Bacteria</taxon>
        <taxon>Bacillati</taxon>
        <taxon>Actinomycetota</taxon>
        <taxon>Actinomycetes</taxon>
        <taxon>Kitasatosporales</taxon>
        <taxon>Streptomycetaceae</taxon>
        <taxon>Streptomyces</taxon>
    </lineage>
</organism>
<evidence type="ECO:0000313" key="4">
    <source>
        <dbReference type="Proteomes" id="UP000217676"/>
    </source>
</evidence>
<dbReference type="InterPro" id="IPR035919">
    <property type="entry name" value="EAL_sf"/>
</dbReference>
<dbReference type="CDD" id="cd01948">
    <property type="entry name" value="EAL"/>
    <property type="match status" value="1"/>
</dbReference>
<dbReference type="InterPro" id="IPR052155">
    <property type="entry name" value="Biofilm_reg_signaling"/>
</dbReference>
<feature type="region of interest" description="Disordered" evidence="1">
    <location>
        <begin position="161"/>
        <end position="186"/>
    </location>
</feature>
<dbReference type="KEGG" id="slau:SLA_5407"/>
<sequence length="186" mass="19554">MPLGTVEGLLTRHGLPSGSLIVELADSDPRDPRITFAELEQRLAALRRLGVRIALDGFGSGHAAIDALRRLPVDMLKLDHGLVEGIVESARLRKITSGLLRIAGDLGMQSVAEGVDHPEQVQALRSMGCTHAQGAAFAGPLDEYRLRRALVRGTYPMPGAAGAGVPVTAGNGPSLRSHGETPIPPP</sequence>
<feature type="compositionally biased region" description="Low complexity" evidence="1">
    <location>
        <begin position="161"/>
        <end position="173"/>
    </location>
</feature>
<reference evidence="3 4" key="1">
    <citation type="journal article" date="2016" name="Genome Announc.">
        <title>Complete Genome Sequence of Thiostrepton-Producing Streptomyces laurentii ATCC 31255.</title>
        <authorList>
            <person name="Doi K."/>
            <person name="Fujino Y."/>
            <person name="Nagayoshi Y."/>
            <person name="Ohshima T."/>
            <person name="Ogata S."/>
        </authorList>
    </citation>
    <scope>NUCLEOTIDE SEQUENCE [LARGE SCALE GENOMIC DNA]</scope>
    <source>
        <strain evidence="3 4">ATCC 31255</strain>
    </source>
</reference>
<dbReference type="PROSITE" id="PS50883">
    <property type="entry name" value="EAL"/>
    <property type="match status" value="1"/>
</dbReference>
<feature type="domain" description="EAL" evidence="2">
    <location>
        <begin position="1"/>
        <end position="154"/>
    </location>
</feature>
<dbReference type="Gene3D" id="3.20.20.450">
    <property type="entry name" value="EAL domain"/>
    <property type="match status" value="1"/>
</dbReference>
<evidence type="ECO:0000259" key="2">
    <source>
        <dbReference type="PROSITE" id="PS50883"/>
    </source>
</evidence>
<gene>
    <name evidence="3" type="ORF">SLA_5407</name>
</gene>
<dbReference type="Proteomes" id="UP000217676">
    <property type="component" value="Chromosome"/>
</dbReference>